<dbReference type="AlphaFoldDB" id="D5MF37"/>
<organism evidence="1 2">
    <name type="scientific">Methylomirabilis oxygeniifera</name>
    <dbReference type="NCBI Taxonomy" id="671143"/>
    <lineage>
        <taxon>Bacteria</taxon>
        <taxon>Candidatus Methylomirabilota</taxon>
        <taxon>Candidatus Methylomirabilia</taxon>
        <taxon>Candidatus Methylomirabilales</taxon>
        <taxon>Candidatus Methylomirabilaceae</taxon>
        <taxon>Candidatus Methylomirabilis</taxon>
    </lineage>
</organism>
<dbReference type="HOGENOM" id="CLU_3059671_0_0_0"/>
<proteinExistence type="predicted"/>
<evidence type="ECO:0000313" key="2">
    <source>
        <dbReference type="Proteomes" id="UP000006898"/>
    </source>
</evidence>
<protein>
    <submittedName>
        <fullName evidence="1">Uncharacterized protein</fullName>
    </submittedName>
</protein>
<gene>
    <name evidence="1" type="ORF">DAMO_1306</name>
</gene>
<name>D5MF37_METO1</name>
<dbReference type="EMBL" id="FP565575">
    <property type="protein sequence ID" value="CBE68366.1"/>
    <property type="molecule type" value="Genomic_DNA"/>
</dbReference>
<dbReference type="Proteomes" id="UP000006898">
    <property type="component" value="Chromosome"/>
</dbReference>
<reference evidence="1 2" key="1">
    <citation type="journal article" date="2010" name="Nature">
        <title>Nitrite-driven anaerobic methane oxidation by oxygenic bacteria.</title>
        <authorList>
            <person name="Ettwig K.F."/>
            <person name="Butler M.K."/>
            <person name="Le Paslier D."/>
            <person name="Pelletier E."/>
            <person name="Mangenot S."/>
            <person name="Kuypers M.M.M."/>
            <person name="Schreiber F."/>
            <person name="Dutilh B.E."/>
            <person name="Zedelius J."/>
            <person name="de Beer D."/>
            <person name="Gloerich J."/>
            <person name="Wessels H.J.C.T."/>
            <person name="van Allen T."/>
            <person name="Luesken F."/>
            <person name="Wu M."/>
            <person name="van de Pas-Schoonen K.T."/>
            <person name="Op den Camp H.J.M."/>
            <person name="Janssen-Megens E.M."/>
            <person name="Francoijs K-J."/>
            <person name="Stunnenberg H."/>
            <person name="Weissenbach J."/>
            <person name="Jetten M.S.M."/>
            <person name="Strous M."/>
        </authorList>
    </citation>
    <scope>NUCLEOTIDE SEQUENCE [LARGE SCALE GENOMIC DNA]</scope>
</reference>
<evidence type="ECO:0000313" key="1">
    <source>
        <dbReference type="EMBL" id="CBE68366.1"/>
    </source>
</evidence>
<accession>D5MF37</accession>
<dbReference type="KEGG" id="mox:DAMO_1306"/>
<sequence>MKAYDSNIPLIIDWLVRYPGFIGGTDIDPNLAADRNEAAHTHVSLTPSKPSHP</sequence>